<protein>
    <submittedName>
        <fullName evidence="1">Uncharacterized protein</fullName>
    </submittedName>
</protein>
<name>A0A7W8QBT9_PARAM</name>
<evidence type="ECO:0000313" key="2">
    <source>
        <dbReference type="Proteomes" id="UP000592780"/>
    </source>
</evidence>
<evidence type="ECO:0000313" key="1">
    <source>
        <dbReference type="EMBL" id="MBB5426810.1"/>
    </source>
</evidence>
<sequence length="127" mass="14551">MSDVVKRERVLRRARHAEVVRCATDGQNQRVVLDPARRYQFGSVVVEQWRKQDVSRATIQSDKFALNELEAVPLCLRGIRQFLCEWIETSRCDLVQQGLPDMRRVAVDQRNGRTLRPASSSTAITIA</sequence>
<accession>A0A7W8QBT9</accession>
<organism evidence="1 2">
    <name type="scientific">Paraburkholderia atlantica</name>
    <dbReference type="NCBI Taxonomy" id="2654982"/>
    <lineage>
        <taxon>Bacteria</taxon>
        <taxon>Pseudomonadati</taxon>
        <taxon>Pseudomonadota</taxon>
        <taxon>Betaproteobacteria</taxon>
        <taxon>Burkholderiales</taxon>
        <taxon>Burkholderiaceae</taxon>
        <taxon>Paraburkholderia</taxon>
    </lineage>
</organism>
<gene>
    <name evidence="1" type="ORF">HDG40_004989</name>
</gene>
<proteinExistence type="predicted"/>
<comment type="caution">
    <text evidence="1">The sequence shown here is derived from an EMBL/GenBank/DDBJ whole genome shotgun (WGS) entry which is preliminary data.</text>
</comment>
<dbReference type="EMBL" id="JACHDD010000008">
    <property type="protein sequence ID" value="MBB5426810.1"/>
    <property type="molecule type" value="Genomic_DNA"/>
</dbReference>
<dbReference type="Proteomes" id="UP000592780">
    <property type="component" value="Unassembled WGS sequence"/>
</dbReference>
<reference evidence="1 2" key="1">
    <citation type="submission" date="2020-08" db="EMBL/GenBank/DDBJ databases">
        <title>Genomic Encyclopedia of Type Strains, Phase IV (KMG-V): Genome sequencing to study the core and pangenomes of soil and plant-associated prokaryotes.</title>
        <authorList>
            <person name="Whitman W."/>
        </authorList>
    </citation>
    <scope>NUCLEOTIDE SEQUENCE [LARGE SCALE GENOMIC DNA]</scope>
    <source>
        <strain evidence="1 2">JPY158</strain>
    </source>
</reference>
<dbReference type="AlphaFoldDB" id="A0A7W8QBT9"/>
<keyword evidence="2" id="KW-1185">Reference proteome</keyword>